<feature type="domain" description="RNase H type-1" evidence="1">
    <location>
        <begin position="289"/>
        <end position="392"/>
    </location>
</feature>
<evidence type="ECO:0000313" key="3">
    <source>
        <dbReference type="Proteomes" id="UP000499080"/>
    </source>
</evidence>
<dbReference type="EMBL" id="BGPR01012432">
    <property type="protein sequence ID" value="GBN56036.1"/>
    <property type="molecule type" value="Genomic_DNA"/>
</dbReference>
<keyword evidence="3" id="KW-1185">Reference proteome</keyword>
<dbReference type="Gene3D" id="3.30.420.10">
    <property type="entry name" value="Ribonuclease H-like superfamily/Ribonuclease H"/>
    <property type="match status" value="1"/>
</dbReference>
<dbReference type="AlphaFoldDB" id="A0A4Y2Q129"/>
<dbReference type="InterPro" id="IPR005135">
    <property type="entry name" value="Endo/exonuclease/phosphatase"/>
</dbReference>
<dbReference type="SUPFAM" id="SSF56219">
    <property type="entry name" value="DNase I-like"/>
    <property type="match status" value="1"/>
</dbReference>
<accession>A0A4Y2Q129</accession>
<dbReference type="InterPro" id="IPR036691">
    <property type="entry name" value="Endo/exonu/phosph_ase_sf"/>
</dbReference>
<protein>
    <recommendedName>
        <fullName evidence="1">RNase H type-1 domain-containing protein</fullName>
    </recommendedName>
</protein>
<dbReference type="GO" id="GO:0003676">
    <property type="term" value="F:nucleic acid binding"/>
    <property type="evidence" value="ECO:0007669"/>
    <property type="project" value="InterPro"/>
</dbReference>
<comment type="caution">
    <text evidence="2">The sequence shown here is derived from an EMBL/GenBank/DDBJ whole genome shotgun (WGS) entry which is preliminary data.</text>
</comment>
<dbReference type="SUPFAM" id="SSF53098">
    <property type="entry name" value="Ribonuclease H-like"/>
    <property type="match status" value="1"/>
</dbReference>
<name>A0A4Y2Q129_ARAVE</name>
<proteinExistence type="predicted"/>
<dbReference type="Pfam" id="PF00075">
    <property type="entry name" value="RNase_H"/>
    <property type="match status" value="1"/>
</dbReference>
<dbReference type="GO" id="GO:0004523">
    <property type="term" value="F:RNA-DNA hybrid ribonuclease activity"/>
    <property type="evidence" value="ECO:0007669"/>
    <property type="project" value="InterPro"/>
</dbReference>
<dbReference type="OrthoDB" id="2677368at2759"/>
<dbReference type="Proteomes" id="UP000499080">
    <property type="component" value="Unassembled WGS sequence"/>
</dbReference>
<dbReference type="InterPro" id="IPR012337">
    <property type="entry name" value="RNaseH-like_sf"/>
</dbReference>
<reference evidence="2 3" key="1">
    <citation type="journal article" date="2019" name="Sci. Rep.">
        <title>Orb-weaving spider Araneus ventricosus genome elucidates the spidroin gene catalogue.</title>
        <authorList>
            <person name="Kono N."/>
            <person name="Nakamura H."/>
            <person name="Ohtoshi R."/>
            <person name="Moran D.A.P."/>
            <person name="Shinohara A."/>
            <person name="Yoshida Y."/>
            <person name="Fujiwara M."/>
            <person name="Mori M."/>
            <person name="Tomita M."/>
            <person name="Arakawa K."/>
        </authorList>
    </citation>
    <scope>NUCLEOTIDE SEQUENCE [LARGE SCALE GENOMIC DNA]</scope>
</reference>
<evidence type="ECO:0000313" key="2">
    <source>
        <dbReference type="EMBL" id="GBN56036.1"/>
    </source>
</evidence>
<evidence type="ECO:0000259" key="1">
    <source>
        <dbReference type="PROSITE" id="PS50879"/>
    </source>
</evidence>
<organism evidence="2 3">
    <name type="scientific">Araneus ventricosus</name>
    <name type="common">Orbweaver spider</name>
    <name type="synonym">Epeira ventricosa</name>
    <dbReference type="NCBI Taxonomy" id="182803"/>
    <lineage>
        <taxon>Eukaryota</taxon>
        <taxon>Metazoa</taxon>
        <taxon>Ecdysozoa</taxon>
        <taxon>Arthropoda</taxon>
        <taxon>Chelicerata</taxon>
        <taxon>Arachnida</taxon>
        <taxon>Araneae</taxon>
        <taxon>Araneomorphae</taxon>
        <taxon>Entelegynae</taxon>
        <taxon>Araneoidea</taxon>
        <taxon>Araneidae</taxon>
        <taxon>Araneus</taxon>
    </lineage>
</organism>
<dbReference type="InterPro" id="IPR036397">
    <property type="entry name" value="RNaseH_sf"/>
</dbReference>
<sequence length="442" mass="49039">MGGSFTDFNVLKESTSEDNRKLVENALTTRNSAARINRISKVSKGELIIETPSLRDLEALEADISCVPSLGDHFEVSKPKRRRPQVIILGIPNDVDKDRLFKGLMAKYHFMYDSKNQPLFEVNFSIRARFSTNWIISVDRQFIKDSLMIKDFILSSHVLNSTTSLVSNSADIAAALTTLPNGALGPRRNLGLNGSFDLLVGDLNARSQIWGYDFEDHRGQIISEFIASNNFSICNRMDLGPTFVPSNAEVFPDVTLLSTAHQDLLDSWRGLDQESLSDHKVIEFPDIISDIDFDVYTDGSGIDGNVGASAELAAINFSAGWALENNDRINIFTDSFSSIEVLKTSNSKSNYINVIKNNMFRTVGSVGLSWVKAHVGTLGNELADQLAKEATTDGVLLSLPAPYSFLSKFINSYIVDNWQRHWGNLKTELGSGSLSHLWIQLF</sequence>
<dbReference type="PROSITE" id="PS50879">
    <property type="entry name" value="RNASE_H_1"/>
    <property type="match status" value="1"/>
</dbReference>
<dbReference type="CDD" id="cd09276">
    <property type="entry name" value="Rnase_HI_RT_non_LTR"/>
    <property type="match status" value="1"/>
</dbReference>
<dbReference type="InterPro" id="IPR002156">
    <property type="entry name" value="RNaseH_domain"/>
</dbReference>
<dbReference type="Gene3D" id="3.60.10.10">
    <property type="entry name" value="Endonuclease/exonuclease/phosphatase"/>
    <property type="match status" value="1"/>
</dbReference>
<dbReference type="Pfam" id="PF14529">
    <property type="entry name" value="Exo_endo_phos_2"/>
    <property type="match status" value="1"/>
</dbReference>
<gene>
    <name evidence="2" type="ORF">AVEN_79295_1</name>
</gene>